<proteinExistence type="predicted"/>
<evidence type="ECO:0000313" key="2">
    <source>
        <dbReference type="Proteomes" id="UP000008037"/>
    </source>
</evidence>
<evidence type="ECO:0000313" key="1">
    <source>
        <dbReference type="EMBL" id="AFU57117.1"/>
    </source>
</evidence>
<dbReference type="BioCyc" id="CNIT1237085:G1324-168-MONOMER"/>
<gene>
    <name evidence="1" type="ordered locus">Ngar_c01680</name>
</gene>
<reference evidence="1 2" key="1">
    <citation type="journal article" date="2012" name="Environ. Microbiol.">
        <title>The genome of the ammonia-oxidizing Candidatus Nitrososphaera gargensis: insights into metabolic versatility and environmental adaptations.</title>
        <authorList>
            <person name="Spang A."/>
            <person name="Poehlein A."/>
            <person name="Offre P."/>
            <person name="Zumbragel S."/>
            <person name="Haider S."/>
            <person name="Rychlik N."/>
            <person name="Nowka B."/>
            <person name="Schmeisser C."/>
            <person name="Lebedeva E.V."/>
            <person name="Rattei T."/>
            <person name="Bohm C."/>
            <person name="Schmid M."/>
            <person name="Galushko A."/>
            <person name="Hatzenpichler R."/>
            <person name="Weinmaier T."/>
            <person name="Daniel R."/>
            <person name="Schleper C."/>
            <person name="Spieck E."/>
            <person name="Streit W."/>
            <person name="Wagner M."/>
        </authorList>
    </citation>
    <scope>NUCLEOTIDE SEQUENCE [LARGE SCALE GENOMIC DNA]</scope>
    <source>
        <strain evidence="2">Ga9.2</strain>
    </source>
</reference>
<dbReference type="InParanoid" id="K0IH26"/>
<keyword evidence="1" id="KW-0430">Lectin</keyword>
<sequence>MLVSCMDFKLVLIREACIADRAYTCLPPFTSLSLRAAEAIQLAMPHYVGYIVLKNLSFEMSLLAGRMYFIKYYHEQR</sequence>
<name>K0IH26_NITGG</name>
<organism evidence="1 2">
    <name type="scientific">Nitrososphaera gargensis (strain Ga9.2)</name>
    <dbReference type="NCBI Taxonomy" id="1237085"/>
    <lineage>
        <taxon>Archaea</taxon>
        <taxon>Nitrososphaerota</taxon>
        <taxon>Nitrososphaeria</taxon>
        <taxon>Nitrososphaerales</taxon>
        <taxon>Nitrososphaeraceae</taxon>
        <taxon>Nitrososphaera</taxon>
    </lineage>
</organism>
<dbReference type="STRING" id="1237085.Ngar_c01680"/>
<dbReference type="GO" id="GO:0030246">
    <property type="term" value="F:carbohydrate binding"/>
    <property type="evidence" value="ECO:0007669"/>
    <property type="project" value="UniProtKB-KW"/>
</dbReference>
<dbReference type="KEGG" id="nga:Ngar_c01680"/>
<protein>
    <submittedName>
        <fullName evidence="1">C-type lectin domain-containing protein</fullName>
    </submittedName>
</protein>
<accession>K0IH26</accession>
<dbReference type="HOGENOM" id="CLU_2629843_0_0_2"/>
<dbReference type="EMBL" id="CP002408">
    <property type="protein sequence ID" value="AFU57117.1"/>
    <property type="molecule type" value="Genomic_DNA"/>
</dbReference>
<dbReference type="Proteomes" id="UP000008037">
    <property type="component" value="Chromosome"/>
</dbReference>
<dbReference type="AlphaFoldDB" id="K0IH26"/>
<keyword evidence="2" id="KW-1185">Reference proteome</keyword>